<evidence type="ECO:0000313" key="1">
    <source>
        <dbReference type="EMBL" id="TJY44247.1"/>
    </source>
</evidence>
<proteinExistence type="predicted"/>
<name>A0A4U0FH21_9BACL</name>
<keyword evidence="2" id="KW-1185">Reference proteome</keyword>
<accession>A0A4U0FH21</accession>
<evidence type="ECO:0000313" key="2">
    <source>
        <dbReference type="Proteomes" id="UP000309673"/>
    </source>
</evidence>
<evidence type="ECO:0008006" key="3">
    <source>
        <dbReference type="Google" id="ProtNLM"/>
    </source>
</evidence>
<dbReference type="AlphaFoldDB" id="A0A4U0FH21"/>
<dbReference type="EMBL" id="SUPK01000001">
    <property type="protein sequence ID" value="TJY44247.1"/>
    <property type="molecule type" value="Genomic_DNA"/>
</dbReference>
<comment type="caution">
    <text evidence="1">The sequence shown here is derived from an EMBL/GenBank/DDBJ whole genome shotgun (WGS) entry which is preliminary data.</text>
</comment>
<reference evidence="1 2" key="1">
    <citation type="submission" date="2019-04" db="EMBL/GenBank/DDBJ databases">
        <title>Cohnella sp. nov., isolated from soil.</title>
        <authorList>
            <person name="Kim W."/>
        </authorList>
    </citation>
    <scope>NUCLEOTIDE SEQUENCE [LARGE SCALE GENOMIC DNA]</scope>
    <source>
        <strain evidence="1 2">CAU 1483</strain>
    </source>
</reference>
<dbReference type="Proteomes" id="UP000309673">
    <property type="component" value="Unassembled WGS sequence"/>
</dbReference>
<dbReference type="OrthoDB" id="2078085at2"/>
<dbReference type="Pfam" id="PF14395">
    <property type="entry name" value="COOH-NH2_lig"/>
    <property type="match status" value="1"/>
</dbReference>
<dbReference type="InterPro" id="IPR025681">
    <property type="entry name" value="COOH-NH2_lig"/>
</dbReference>
<protein>
    <recommendedName>
        <fullName evidence="3">PhiEco32-like amidoligase-type 2 protein</fullName>
    </recommendedName>
</protein>
<dbReference type="RefSeq" id="WP_136776018.1">
    <property type="nucleotide sequence ID" value="NZ_SUPK01000001.1"/>
</dbReference>
<gene>
    <name evidence="1" type="ORF">E5161_02335</name>
</gene>
<organism evidence="1 2">
    <name type="scientific">Cohnella pontilimi</name>
    <dbReference type="NCBI Taxonomy" id="2564100"/>
    <lineage>
        <taxon>Bacteria</taxon>
        <taxon>Bacillati</taxon>
        <taxon>Bacillota</taxon>
        <taxon>Bacilli</taxon>
        <taxon>Bacillales</taxon>
        <taxon>Paenibacillaceae</taxon>
        <taxon>Cohnella</taxon>
    </lineage>
</organism>
<sequence>MSGGEGHVWLSDGGSFPAWIRAAGLPVLREGLQPEESDYVLHLDRGERNRSSALSDWKHRLEREGLLVGRTVDEPGKKGQATRRFTVTVFDLEATDMRRVRLGPEGSRRFVERAEPDDRLRRIVGKAAVRAVYSLGMDFGQVEVETDSGGKPSIIGLSAKMRPSFADGQLRTVQAIRAFAERWAAETANRPAVKLGADPEFVLMSPEGKVVPASRFLTPDGAAGCDSLVIRGVKVWPLAELRPEPAEEPRAVAADLRRLLGAAARRFRGAPPLAWRAGAWPVRGLPLGGHVHVSGAALTGERLRALDNAVALPLRLLEPPGAAARRPRYGALGDFRRQPHGGFEYRTPPSWLVSPRLTVGVLALAKIAVEHARELAGSRPLDDDSMRDAFYGDGNENDDRLRERALTYLESLSYTDGYRKYAADIEPIVRSIRDRRHWDETADIRLKWGIPVS</sequence>